<organism evidence="2 3">
    <name type="scientific">Novosphingobium pentaromativorans US6-1</name>
    <dbReference type="NCBI Taxonomy" id="1088721"/>
    <lineage>
        <taxon>Bacteria</taxon>
        <taxon>Pseudomonadati</taxon>
        <taxon>Pseudomonadota</taxon>
        <taxon>Alphaproteobacteria</taxon>
        <taxon>Sphingomonadales</taxon>
        <taxon>Sphingomonadaceae</taxon>
        <taxon>Novosphingobium</taxon>
    </lineage>
</organism>
<accession>G6E925</accession>
<gene>
    <name evidence="2" type="ORF">NSU_0846</name>
</gene>
<dbReference type="AlphaFoldDB" id="G6E925"/>
<dbReference type="Proteomes" id="UP000004030">
    <property type="component" value="Unassembled WGS sequence"/>
</dbReference>
<evidence type="ECO:0000313" key="2">
    <source>
        <dbReference type="EMBL" id="EHJ62249.1"/>
    </source>
</evidence>
<evidence type="ECO:0000313" key="3">
    <source>
        <dbReference type="Proteomes" id="UP000004030"/>
    </source>
</evidence>
<reference evidence="2 3" key="1">
    <citation type="journal article" date="2012" name="J. Bacteriol.">
        <title>Genome sequence of benzo(a)pyrene-degrading bacterium Novosphingobium pentaromativorans US6-1.</title>
        <authorList>
            <person name="Luo Y.R."/>
            <person name="Kang S.G."/>
            <person name="Kim S.J."/>
            <person name="Kim M.R."/>
            <person name="Li N."/>
            <person name="Lee J.H."/>
            <person name="Kwon K.K."/>
        </authorList>
    </citation>
    <scope>NUCLEOTIDE SEQUENCE [LARGE SCALE GENOMIC DNA]</scope>
    <source>
        <strain evidence="2 3">US6-1</strain>
    </source>
</reference>
<feature type="compositionally biased region" description="Polar residues" evidence="1">
    <location>
        <begin position="22"/>
        <end position="31"/>
    </location>
</feature>
<keyword evidence="3" id="KW-1185">Reference proteome</keyword>
<dbReference type="EMBL" id="AGFM01000009">
    <property type="protein sequence ID" value="EHJ62249.1"/>
    <property type="molecule type" value="Genomic_DNA"/>
</dbReference>
<name>G6E925_9SPHN</name>
<feature type="region of interest" description="Disordered" evidence="1">
    <location>
        <begin position="19"/>
        <end position="58"/>
    </location>
</feature>
<sequence>MLQHVKYPCCHSLGRWRKARTRQATPQNNRSVKIHENGFTAPVSPQHPLAKHDIHCQS</sequence>
<dbReference type="PATRIC" id="fig|1088721.3.peg.837"/>
<comment type="caution">
    <text evidence="2">The sequence shown here is derived from an EMBL/GenBank/DDBJ whole genome shotgun (WGS) entry which is preliminary data.</text>
</comment>
<evidence type="ECO:0000256" key="1">
    <source>
        <dbReference type="SAM" id="MobiDB-lite"/>
    </source>
</evidence>
<protein>
    <submittedName>
        <fullName evidence="2">Uncharacterized protein</fullName>
    </submittedName>
</protein>
<proteinExistence type="predicted"/>